<dbReference type="Proteomes" id="UP000887013">
    <property type="component" value="Unassembled WGS sequence"/>
</dbReference>
<gene>
    <name evidence="1" type="ORF">NPIL_597201</name>
</gene>
<organism evidence="1 2">
    <name type="scientific">Nephila pilipes</name>
    <name type="common">Giant wood spider</name>
    <name type="synonym">Nephila maculata</name>
    <dbReference type="NCBI Taxonomy" id="299642"/>
    <lineage>
        <taxon>Eukaryota</taxon>
        <taxon>Metazoa</taxon>
        <taxon>Ecdysozoa</taxon>
        <taxon>Arthropoda</taxon>
        <taxon>Chelicerata</taxon>
        <taxon>Arachnida</taxon>
        <taxon>Araneae</taxon>
        <taxon>Araneomorphae</taxon>
        <taxon>Entelegynae</taxon>
        <taxon>Araneoidea</taxon>
        <taxon>Nephilidae</taxon>
        <taxon>Nephila</taxon>
    </lineage>
</organism>
<evidence type="ECO:0000313" key="2">
    <source>
        <dbReference type="Proteomes" id="UP000887013"/>
    </source>
</evidence>
<evidence type="ECO:0000313" key="1">
    <source>
        <dbReference type="EMBL" id="GFU00922.1"/>
    </source>
</evidence>
<dbReference type="AlphaFoldDB" id="A0A8X6Q5C0"/>
<proteinExistence type="predicted"/>
<accession>A0A8X6Q5C0</accession>
<reference evidence="1" key="1">
    <citation type="submission" date="2020-08" db="EMBL/GenBank/DDBJ databases">
        <title>Multicomponent nature underlies the extraordinary mechanical properties of spider dragline silk.</title>
        <authorList>
            <person name="Kono N."/>
            <person name="Nakamura H."/>
            <person name="Mori M."/>
            <person name="Yoshida Y."/>
            <person name="Ohtoshi R."/>
            <person name="Malay A.D."/>
            <person name="Moran D.A.P."/>
            <person name="Tomita M."/>
            <person name="Numata K."/>
            <person name="Arakawa K."/>
        </authorList>
    </citation>
    <scope>NUCLEOTIDE SEQUENCE</scope>
</reference>
<keyword evidence="2" id="KW-1185">Reference proteome</keyword>
<comment type="caution">
    <text evidence="1">The sequence shown here is derived from an EMBL/GenBank/DDBJ whole genome shotgun (WGS) entry which is preliminary data.</text>
</comment>
<sequence length="157" mass="17248">MNFISLSSQVLSEHFLPDSKLQSFGTPAYLSDNRAIPDFQSSANFHIWIPSAAVNFQTEILTFNISISFFFFQTNLFNSSSTSRTLCPSCTGDLSTRTLHAPLLLSTRLVPPLLSSQMTLHLSRIFADAFASLAPYKSDASHSLSFTEALPDSANTC</sequence>
<dbReference type="EMBL" id="BMAW01027187">
    <property type="protein sequence ID" value="GFU00922.1"/>
    <property type="molecule type" value="Genomic_DNA"/>
</dbReference>
<name>A0A8X6Q5C0_NEPPI</name>
<protein>
    <submittedName>
        <fullName evidence="1">Uncharacterized protein</fullName>
    </submittedName>
</protein>